<dbReference type="EMBL" id="JANCPR020000029">
    <property type="protein sequence ID" value="MDJ1135476.1"/>
    <property type="molecule type" value="Genomic_DNA"/>
</dbReference>
<keyword evidence="1" id="KW-0489">Methyltransferase</keyword>
<dbReference type="Proteomes" id="UP001214441">
    <property type="component" value="Unassembled WGS sequence"/>
</dbReference>
<dbReference type="GO" id="GO:0008168">
    <property type="term" value="F:methyltransferase activity"/>
    <property type="evidence" value="ECO:0007669"/>
    <property type="project" value="UniProtKB-KW"/>
</dbReference>
<proteinExistence type="predicted"/>
<dbReference type="EC" id="2.1.1.-" evidence="1"/>
<reference evidence="1 2" key="1">
    <citation type="submission" date="2023-05" db="EMBL/GenBank/DDBJ databases">
        <title>Streptantibioticus silvisoli sp. nov., acidotolerant actinomycetes 1 from pine litter.</title>
        <authorList>
            <person name="Swiecimska M."/>
            <person name="Golinska P."/>
            <person name="Sangal V."/>
            <person name="Wachnowicz B."/>
            <person name="Goodfellow M."/>
        </authorList>
    </citation>
    <scope>NUCLEOTIDE SEQUENCE [LARGE SCALE GENOMIC DNA]</scope>
    <source>
        <strain evidence="1 2">DSM 42109</strain>
    </source>
</reference>
<gene>
    <name evidence="1" type="ORF">NMN56_026670</name>
</gene>
<evidence type="ECO:0000313" key="2">
    <source>
        <dbReference type="Proteomes" id="UP001214441"/>
    </source>
</evidence>
<dbReference type="GO" id="GO:0032259">
    <property type="term" value="P:methylation"/>
    <property type="evidence" value="ECO:0007669"/>
    <property type="project" value="UniProtKB-KW"/>
</dbReference>
<keyword evidence="2" id="KW-1185">Reference proteome</keyword>
<keyword evidence="1" id="KW-0808">Transferase</keyword>
<evidence type="ECO:0000313" key="1">
    <source>
        <dbReference type="EMBL" id="MDJ1135476.1"/>
    </source>
</evidence>
<accession>A0ABT7A3N8</accession>
<name>A0ABT7A3N8_9ACTN</name>
<protein>
    <submittedName>
        <fullName evidence="1">SAM-dependent methyltransferase</fullName>
        <ecNumber evidence="1">2.1.1.-</ecNumber>
    </submittedName>
</protein>
<sequence>MYAGRGMELGLRDSEETAAFFAAGGAESLDPGVTVSYEWHPECVGEAKRPRPANSMMRAEAGAWAGVVLTPQSPAGSRTPRPVPGRRSVLLIPLALSPSPTVDL</sequence>
<comment type="caution">
    <text evidence="1">The sequence shown here is derived from an EMBL/GenBank/DDBJ whole genome shotgun (WGS) entry which is preliminary data.</text>
</comment>
<organism evidence="1 2">
    <name type="scientific">Streptomyces iconiensis</name>
    <dbReference type="NCBI Taxonomy" id="1384038"/>
    <lineage>
        <taxon>Bacteria</taxon>
        <taxon>Bacillati</taxon>
        <taxon>Actinomycetota</taxon>
        <taxon>Actinomycetes</taxon>
        <taxon>Kitasatosporales</taxon>
        <taxon>Streptomycetaceae</taxon>
        <taxon>Streptomyces</taxon>
    </lineage>
</organism>